<name>A0A4S4CB72_9BACL</name>
<dbReference type="InterPro" id="IPR015943">
    <property type="entry name" value="WD40/YVTN_repeat-like_dom_sf"/>
</dbReference>
<dbReference type="AlphaFoldDB" id="A0A4S4CB72"/>
<dbReference type="Proteomes" id="UP000310636">
    <property type="component" value="Unassembled WGS sequence"/>
</dbReference>
<reference evidence="3 4" key="1">
    <citation type="submission" date="2019-04" db="EMBL/GenBank/DDBJ databases">
        <title>Cohnella sp. nov. isolated from preserved vegetables.</title>
        <authorList>
            <person name="Lin S.-Y."/>
            <person name="Hung M.-H."/>
            <person name="Young C.-C."/>
        </authorList>
    </citation>
    <scope>NUCLEOTIDE SEQUENCE [LARGE SCALE GENOMIC DNA]</scope>
    <source>
        <strain evidence="3 4">CC-MHH1044</strain>
    </source>
</reference>
<sequence length="355" mass="38359">MNDRMLVLVGSYAEEDGNGIYSYSFNEENGTLEPLSGLSGFKNPTFLQLDAANKRLYAIAEIQSDDGGKASDAVRIAIDPSTGALTEEDRSLASTGPACHIQISPGNRYLTLTSYHQGTVSLTALEEDGRISKLLDERQHVGQGGNPERQDRPHTHSSFHSPDGRYLFVCELGIDRIIAYTIEGDALKLRGETALHPGAGPRHLAFHPNGRFAYVINEVDSTVTALGYDAEAGALHPFQTLSTLPDGFEGENTTAEIALSADGRFLYGSNRGHDSLAVYSVDEESGKLSFLEHVGAQGKHPRHFSIVPGGRYLIAANRDTNNLAVFKLDPESGLPSFTGHSVTVSKPVCVWAARF</sequence>
<dbReference type="PANTHER" id="PTHR30344:SF1">
    <property type="entry name" value="6-PHOSPHOGLUCONOLACTONASE"/>
    <property type="match status" value="1"/>
</dbReference>
<dbReference type="InterPro" id="IPR011048">
    <property type="entry name" value="Haem_d1_sf"/>
</dbReference>
<gene>
    <name evidence="3" type="ORF">E6C55_01415</name>
</gene>
<dbReference type="EMBL" id="SSOB01000001">
    <property type="protein sequence ID" value="THF84728.1"/>
    <property type="molecule type" value="Genomic_DNA"/>
</dbReference>
<dbReference type="Gene3D" id="2.130.10.10">
    <property type="entry name" value="YVTN repeat-like/Quinoprotein amine dehydrogenase"/>
    <property type="match status" value="1"/>
</dbReference>
<dbReference type="SUPFAM" id="SSF51004">
    <property type="entry name" value="C-terminal (heme d1) domain of cytochrome cd1-nitrite reductase"/>
    <property type="match status" value="1"/>
</dbReference>
<organism evidence="3 4">
    <name type="scientific">Cohnella fermenti</name>
    <dbReference type="NCBI Taxonomy" id="2565925"/>
    <lineage>
        <taxon>Bacteria</taxon>
        <taxon>Bacillati</taxon>
        <taxon>Bacillota</taxon>
        <taxon>Bacilli</taxon>
        <taxon>Bacillales</taxon>
        <taxon>Paenibacillaceae</taxon>
        <taxon>Cohnella</taxon>
    </lineage>
</organism>
<comment type="caution">
    <text evidence="3">The sequence shown here is derived from an EMBL/GenBank/DDBJ whole genome shotgun (WGS) entry which is preliminary data.</text>
</comment>
<feature type="region of interest" description="Disordered" evidence="2">
    <location>
        <begin position="140"/>
        <end position="160"/>
    </location>
</feature>
<dbReference type="GO" id="GO:0017057">
    <property type="term" value="F:6-phosphogluconolactonase activity"/>
    <property type="evidence" value="ECO:0007669"/>
    <property type="project" value="TreeGrafter"/>
</dbReference>
<dbReference type="OrthoDB" id="9790815at2"/>
<dbReference type="Pfam" id="PF10282">
    <property type="entry name" value="Lactonase"/>
    <property type="match status" value="1"/>
</dbReference>
<evidence type="ECO:0000256" key="1">
    <source>
        <dbReference type="ARBA" id="ARBA00005564"/>
    </source>
</evidence>
<dbReference type="PANTHER" id="PTHR30344">
    <property type="entry name" value="6-PHOSPHOGLUCONOLACTONASE-RELATED"/>
    <property type="match status" value="1"/>
</dbReference>
<evidence type="ECO:0000256" key="2">
    <source>
        <dbReference type="SAM" id="MobiDB-lite"/>
    </source>
</evidence>
<proteinExistence type="inferred from homology"/>
<dbReference type="RefSeq" id="WP_136368042.1">
    <property type="nucleotide sequence ID" value="NZ_SSOB01000001.1"/>
</dbReference>
<evidence type="ECO:0000313" key="4">
    <source>
        <dbReference type="Proteomes" id="UP000310636"/>
    </source>
</evidence>
<accession>A0A4S4CB72</accession>
<comment type="similarity">
    <text evidence="1">Belongs to the cycloisomerase 2 family.</text>
</comment>
<keyword evidence="4" id="KW-1185">Reference proteome</keyword>
<protein>
    <submittedName>
        <fullName evidence="3">Lactonase family protein</fullName>
    </submittedName>
</protein>
<dbReference type="InterPro" id="IPR019405">
    <property type="entry name" value="Lactonase_7-beta_prop"/>
</dbReference>
<dbReference type="GO" id="GO:0005829">
    <property type="term" value="C:cytosol"/>
    <property type="evidence" value="ECO:0007669"/>
    <property type="project" value="TreeGrafter"/>
</dbReference>
<dbReference type="InterPro" id="IPR050282">
    <property type="entry name" value="Cycloisomerase_2"/>
</dbReference>
<evidence type="ECO:0000313" key="3">
    <source>
        <dbReference type="EMBL" id="THF84728.1"/>
    </source>
</evidence>